<reference evidence="6 7" key="1">
    <citation type="journal article" date="2009" name="Genome Biol.">
        <title>Genomic and genetic analyses of diversity and plant interactions of Pseudomonas fluorescens.</title>
        <authorList>
            <person name="Silby M.W."/>
            <person name="Cerdeno-Tarraga A.M."/>
            <person name="Vernikos G.S."/>
            <person name="Giddens S.R."/>
            <person name="Jackson R.W."/>
            <person name="Preston G.M."/>
            <person name="Zhang X.X."/>
            <person name="Moon C.D."/>
            <person name="Gehrig S.M."/>
            <person name="Godfrey S.A."/>
            <person name="Knight C.G."/>
            <person name="Malone J.G."/>
            <person name="Robinson Z."/>
            <person name="Spiers A.J."/>
            <person name="Harris S."/>
            <person name="Challis G.L."/>
            <person name="Yaxley A.M."/>
            <person name="Harris D."/>
            <person name="Seeger K."/>
            <person name="Murphy L."/>
            <person name="Rutter S."/>
            <person name="Squares R."/>
            <person name="Quail M.A."/>
            <person name="Saunders E."/>
            <person name="Mavromatis K."/>
            <person name="Brettin T.S."/>
            <person name="Bentley S.D."/>
            <person name="Hothersall J."/>
            <person name="Stephens E."/>
            <person name="Thomas C.M."/>
            <person name="Parkhill J."/>
            <person name="Levy S.B."/>
            <person name="Rainey P.B."/>
            <person name="Thomson N.R."/>
        </authorList>
    </citation>
    <scope>NUCLEOTIDE SEQUENCE [LARGE SCALE GENOMIC DNA]</scope>
    <source>
        <strain evidence="6 7">Pf0-1</strain>
    </source>
</reference>
<evidence type="ECO:0000256" key="1">
    <source>
        <dbReference type="ARBA" id="ARBA00009437"/>
    </source>
</evidence>
<dbReference type="PANTHER" id="PTHR30126">
    <property type="entry name" value="HTH-TYPE TRANSCRIPTIONAL REGULATOR"/>
    <property type="match status" value="1"/>
</dbReference>
<dbReference type="InterPro" id="IPR036390">
    <property type="entry name" value="WH_DNA-bd_sf"/>
</dbReference>
<keyword evidence="4" id="KW-0804">Transcription</keyword>
<dbReference type="HOGENOM" id="CLU_039613_0_0_6"/>
<dbReference type="GO" id="GO:0003700">
    <property type="term" value="F:DNA-binding transcription factor activity"/>
    <property type="evidence" value="ECO:0007669"/>
    <property type="project" value="InterPro"/>
</dbReference>
<accession>Q3KD40</accession>
<dbReference type="InterPro" id="IPR005119">
    <property type="entry name" value="LysR_subst-bd"/>
</dbReference>
<dbReference type="eggNOG" id="COG0583">
    <property type="taxonomic scope" value="Bacteria"/>
</dbReference>
<dbReference type="GO" id="GO:0000976">
    <property type="term" value="F:transcription cis-regulatory region binding"/>
    <property type="evidence" value="ECO:0007669"/>
    <property type="project" value="TreeGrafter"/>
</dbReference>
<keyword evidence="2" id="KW-0805">Transcription regulation</keyword>
<evidence type="ECO:0000256" key="2">
    <source>
        <dbReference type="ARBA" id="ARBA00023015"/>
    </source>
</evidence>
<dbReference type="PROSITE" id="PS50931">
    <property type="entry name" value="HTH_LYSR"/>
    <property type="match status" value="1"/>
</dbReference>
<evidence type="ECO:0000259" key="5">
    <source>
        <dbReference type="PROSITE" id="PS50931"/>
    </source>
</evidence>
<dbReference type="SUPFAM" id="SSF46785">
    <property type="entry name" value="Winged helix' DNA-binding domain"/>
    <property type="match status" value="1"/>
</dbReference>
<proteinExistence type="inferred from homology"/>
<organism evidence="6 7">
    <name type="scientific">Pseudomonas fluorescens (strain Pf0-1)</name>
    <dbReference type="NCBI Taxonomy" id="205922"/>
    <lineage>
        <taxon>Bacteria</taxon>
        <taxon>Pseudomonadati</taxon>
        <taxon>Pseudomonadota</taxon>
        <taxon>Gammaproteobacteria</taxon>
        <taxon>Pseudomonadales</taxon>
        <taxon>Pseudomonadaceae</taxon>
        <taxon>Pseudomonas</taxon>
    </lineage>
</organism>
<dbReference type="AlphaFoldDB" id="Q3KD40"/>
<comment type="similarity">
    <text evidence="1">Belongs to the LysR transcriptional regulatory family.</text>
</comment>
<keyword evidence="3" id="KW-0238">DNA-binding</keyword>
<dbReference type="Pfam" id="PF00126">
    <property type="entry name" value="HTH_1"/>
    <property type="match status" value="1"/>
</dbReference>
<evidence type="ECO:0000256" key="3">
    <source>
        <dbReference type="ARBA" id="ARBA00023125"/>
    </source>
</evidence>
<dbReference type="KEGG" id="pfo:Pfl01_2574"/>
<dbReference type="Gene3D" id="1.10.10.10">
    <property type="entry name" value="Winged helix-like DNA-binding domain superfamily/Winged helix DNA-binding domain"/>
    <property type="match status" value="1"/>
</dbReference>
<sequence length="320" mass="36110">MRRRIHSRNIKFVNLTLSRINVMLGQLHDVDLQLLRLFLGVVEANGFSAAQGELGLSQSSISQQMAKLETRLGYRVCNRGKGGFSLTPKGEQLLIAARALFDSIESFRHQSNGVAGRLIGEVRLGLSEAVDQSVLQRVADAIRRFRKRDESVRIELISAMPGEMERLLLQQRLDLAIGYFSQVQSAFDYRELFSETQHLYCAPGHPLFADEEPDDAALQACDRVDHPYRFLRSDEPFQGKVCSARSEQVEGTLAFILSGKHIGYLPNHYARQWQDKGLLRPVREGELSFDVAFHLARHRAQVPGDAQKAFEEDLLSAFQT</sequence>
<evidence type="ECO:0000313" key="6">
    <source>
        <dbReference type="EMBL" id="ABA74315.1"/>
    </source>
</evidence>
<dbReference type="CDD" id="cd05466">
    <property type="entry name" value="PBP2_LTTR_substrate"/>
    <property type="match status" value="1"/>
</dbReference>
<dbReference type="InterPro" id="IPR000847">
    <property type="entry name" value="LysR_HTH_N"/>
</dbReference>
<protein>
    <submittedName>
        <fullName evidence="6">LysR-family transcriptional regulator</fullName>
    </submittedName>
</protein>
<dbReference type="EMBL" id="CP000094">
    <property type="protein sequence ID" value="ABA74315.1"/>
    <property type="molecule type" value="Genomic_DNA"/>
</dbReference>
<evidence type="ECO:0000313" key="7">
    <source>
        <dbReference type="Proteomes" id="UP000002704"/>
    </source>
</evidence>
<evidence type="ECO:0000256" key="4">
    <source>
        <dbReference type="ARBA" id="ARBA00023163"/>
    </source>
</evidence>
<dbReference type="Gene3D" id="3.40.190.10">
    <property type="entry name" value="Periplasmic binding protein-like II"/>
    <property type="match status" value="1"/>
</dbReference>
<dbReference type="InterPro" id="IPR036388">
    <property type="entry name" value="WH-like_DNA-bd_sf"/>
</dbReference>
<dbReference type="Proteomes" id="UP000002704">
    <property type="component" value="Chromosome"/>
</dbReference>
<feature type="domain" description="HTH lysR-type" evidence="5">
    <location>
        <begin position="30"/>
        <end position="87"/>
    </location>
</feature>
<name>Q3KD40_PSEPF</name>
<gene>
    <name evidence="6" type="ordered locus">Pfl01_2574</name>
</gene>
<dbReference type="Pfam" id="PF03466">
    <property type="entry name" value="LysR_substrate"/>
    <property type="match status" value="1"/>
</dbReference>
<dbReference type="PANTHER" id="PTHR30126:SF98">
    <property type="entry name" value="HTH-TYPE TRANSCRIPTIONAL ACTIVATOR BAUR"/>
    <property type="match status" value="1"/>
</dbReference>
<dbReference type="SUPFAM" id="SSF53850">
    <property type="entry name" value="Periplasmic binding protein-like II"/>
    <property type="match status" value="1"/>
</dbReference>